<dbReference type="Gene3D" id="1.25.10.10">
    <property type="entry name" value="Leucine-rich Repeat Variant"/>
    <property type="match status" value="2"/>
</dbReference>
<dbReference type="GO" id="GO:0005737">
    <property type="term" value="C:cytoplasm"/>
    <property type="evidence" value="ECO:0007669"/>
    <property type="project" value="UniProtKB-SubCell"/>
</dbReference>
<dbReference type="InterPro" id="IPR016024">
    <property type="entry name" value="ARM-type_fold"/>
</dbReference>
<sequence>MATRELELLETVELKFALARTDEQLFSLVGVFLVPILGKLNDPSPIKEKAISILSHINKRIKGKGHALPLEAIMDVYTQASAEARTANSLMANFALIYLQMGFDRIDSPSVSLFLPRVIAGLSKKPAGQSKILVDILLRILASGSLNGIALATADVQSPEELTFLFGLFEKLLMLPFNPDFTSGKFTSVPGLSTQDLSLITNDGKAPWLLAADALRQLKENVLRFVEGDPSQNIVSTEIPHLTLHRFMLALVASCDPRYPSVASLGDDQLKRLKAPNWENPQLINALFRLFLGSKGQQPAVINPASPDFRPGVAIALKLKILNYASKSVTAARTFPATLQIIFEALFGATNARLRQKGMSFVHWVFRMAPAELLEPAMPVLLSGMLKVIRPPPATSGDSVPVSDETLRGYAYVAIGLLGQKVPRLIRSDLALLGTLFDALRHEPPNVKISVQEGIIGLASGMVSIREWGTDSDIHTIVELINSNCIEENAANRFCALKYAQTVFTRSDPYSRLICLQLANDSKPEVRELALQGLNLELDDAAAVDQVPDFGAMIRVVADYLDLPAISAVPEPLVDHTALVSQDLPVRANGSAVTASMLQYIRRLFLIRAGLLSCPSSTPPSAALRAQLNTLSNDEQIEDLAFRGLLVDQLRINWSRVAIEKDTVAPVISYAALASYMALLCNPLKSGQRDEVDPTVDVAVQFILEFAILSPAAAICLLVPHTAQLSSFLYHRSPHTRLAVSRLLALLLVNAKGGAEVRDLGKQLISQALASPDTLPSDQLHGLTLFMGHFLGRLSTQRLVPGNAPAPVDVDADQAKQYLSTLINKLMDDSTPSLLVSAALYALGEIARYFSLPLQLGLVSIDSTDSLFAQAPLADSFSQVVSRIDTLIAKSQDPKRIELGIRSLANIALGLPDQAETVAAFLRKTPQLYSKQPELHFAIGEAWVYLTVGWDSALLDPHRDIGVLQSNSGYSIDSTAAYPIESLIETLMTSMVPTGSLAARKSAAIWALTLVRFGTTSPTLKAHLPDLHTAFSRLFADKDELIQEVAAKGVGLIFDQGDSETKEDLVRLLMAFFREGKPPNTMRVTGDTEIFDDRQLGTAPDGSTVTTYQSILSLASDMNKPELVYQLMNLANHHAVWNSRRGAAFGFAAILSQSQSYLAPYLPTLIPLLFRYLYDPSPAVNQAMGSIWRALVPEPRQAVDTYFEPILNDLLREMGNRQWRVREASCLAVADLLGTKTRLESRDLAPFLEPLWRMAFRALDDVKESVREAGLKTCRTLGAITVQLCDATISSTARAQPVLQIVVPFLLDKGLSSDAEPVRNFSLKTVLELCKHAGPLLQADLSRIIPALLEALTAFEPQAVNYLSFHTESYNVTADQLDQVRLQAARNSPLTEAIELCLDQVQADTMVDLVPQLQHLVRKGTGLSTRAGVARTLVSLCLKKPHLLREPEPNSPYAASLVKAVSGHLLDPSSATLRKAWSVAIGYLAGFLTKDITLVRLTEHLRKIYLDHMASDLRVTAPVTFKELSMHATERLASIAAAVLPLVYLGLRDRDESVQKVWQDVWTNMNGDSCMQLLEKIL</sequence>
<evidence type="ECO:0000313" key="8">
    <source>
        <dbReference type="Proteomes" id="UP000268162"/>
    </source>
</evidence>
<dbReference type="Proteomes" id="UP000268162">
    <property type="component" value="Unassembled WGS sequence"/>
</dbReference>
<dbReference type="InterPro" id="IPR011989">
    <property type="entry name" value="ARM-like"/>
</dbReference>
<evidence type="ECO:0000256" key="4">
    <source>
        <dbReference type="ARBA" id="ARBA00022942"/>
    </source>
</evidence>
<name>A0A4P9ZVK9_9FUNG</name>
<evidence type="ECO:0000256" key="2">
    <source>
        <dbReference type="ARBA" id="ARBA00022490"/>
    </source>
</evidence>
<dbReference type="STRING" id="215637.A0A4P9ZVK9"/>
<dbReference type="GO" id="GO:0000502">
    <property type="term" value="C:proteasome complex"/>
    <property type="evidence" value="ECO:0007669"/>
    <property type="project" value="UniProtKB-KW"/>
</dbReference>
<evidence type="ECO:0000259" key="6">
    <source>
        <dbReference type="Pfam" id="PF24492"/>
    </source>
</evidence>
<evidence type="ECO:0000313" key="7">
    <source>
        <dbReference type="EMBL" id="RKP36670.1"/>
    </source>
</evidence>
<proteinExistence type="predicted"/>
<dbReference type="Pfam" id="PF13001">
    <property type="entry name" value="ECM29_N"/>
    <property type="match status" value="1"/>
</dbReference>
<protein>
    <submittedName>
        <fullName evidence="7">Proteasome stabiliser-domain-containing protein</fullName>
    </submittedName>
</protein>
<keyword evidence="4 7" id="KW-0647">Proteasome</keyword>
<reference evidence="8" key="1">
    <citation type="journal article" date="2018" name="Nat. Microbiol.">
        <title>Leveraging single-cell genomics to expand the fungal tree of life.</title>
        <authorList>
            <person name="Ahrendt S.R."/>
            <person name="Quandt C.A."/>
            <person name="Ciobanu D."/>
            <person name="Clum A."/>
            <person name="Salamov A."/>
            <person name="Andreopoulos B."/>
            <person name="Cheng J.F."/>
            <person name="Woyke T."/>
            <person name="Pelin A."/>
            <person name="Henrissat B."/>
            <person name="Reynolds N.K."/>
            <person name="Benny G.L."/>
            <person name="Smith M.E."/>
            <person name="James T.Y."/>
            <person name="Grigoriev I.V."/>
        </authorList>
    </citation>
    <scope>NUCLEOTIDE SEQUENCE [LARGE SCALE GENOMIC DNA]</scope>
    <source>
        <strain evidence="8">RSA 468</strain>
    </source>
</reference>
<dbReference type="GO" id="GO:0036503">
    <property type="term" value="P:ERAD pathway"/>
    <property type="evidence" value="ECO:0007669"/>
    <property type="project" value="TreeGrafter"/>
</dbReference>
<dbReference type="EMBL" id="ML002614">
    <property type="protein sequence ID" value="RKP36670.1"/>
    <property type="molecule type" value="Genomic_DNA"/>
</dbReference>
<dbReference type="InterPro" id="IPR055443">
    <property type="entry name" value="HEAT_ECM29"/>
</dbReference>
<dbReference type="GO" id="GO:0043248">
    <property type="term" value="P:proteasome assembly"/>
    <property type="evidence" value="ECO:0007669"/>
    <property type="project" value="InterPro"/>
</dbReference>
<dbReference type="InterPro" id="IPR024372">
    <property type="entry name" value="Ecm29_N"/>
</dbReference>
<dbReference type="Pfam" id="PF24492">
    <property type="entry name" value="HEAT_ECM29"/>
    <property type="match status" value="1"/>
</dbReference>
<keyword evidence="2" id="KW-0963">Cytoplasm</keyword>
<organism evidence="7 8">
    <name type="scientific">Dimargaris cristalligena</name>
    <dbReference type="NCBI Taxonomy" id="215637"/>
    <lineage>
        <taxon>Eukaryota</taxon>
        <taxon>Fungi</taxon>
        <taxon>Fungi incertae sedis</taxon>
        <taxon>Zoopagomycota</taxon>
        <taxon>Kickxellomycotina</taxon>
        <taxon>Dimargaritomycetes</taxon>
        <taxon>Dimargaritales</taxon>
        <taxon>Dimargaritaceae</taxon>
        <taxon>Dimargaris</taxon>
    </lineage>
</organism>
<feature type="domain" description="Proteasome component Ecm29 N-terminal" evidence="5">
    <location>
        <begin position="9"/>
        <end position="516"/>
    </location>
</feature>
<feature type="domain" description="Proteasome adapter and scaffold protein ECM29 HEAT-repeat" evidence="6">
    <location>
        <begin position="1337"/>
        <end position="1506"/>
    </location>
</feature>
<keyword evidence="8" id="KW-1185">Reference proteome</keyword>
<accession>A0A4P9ZVK9</accession>
<evidence type="ECO:0000256" key="3">
    <source>
        <dbReference type="ARBA" id="ARBA00022737"/>
    </source>
</evidence>
<evidence type="ECO:0000256" key="1">
    <source>
        <dbReference type="ARBA" id="ARBA00004496"/>
    </source>
</evidence>
<evidence type="ECO:0000259" key="5">
    <source>
        <dbReference type="Pfam" id="PF13001"/>
    </source>
</evidence>
<keyword evidence="3" id="KW-0677">Repeat</keyword>
<dbReference type="PANTHER" id="PTHR23346">
    <property type="entry name" value="TRANSLATIONAL ACTIVATOR GCN1-RELATED"/>
    <property type="match status" value="1"/>
</dbReference>
<gene>
    <name evidence="7" type="ORF">BJ085DRAFT_39450</name>
</gene>
<comment type="subcellular location">
    <subcellularLocation>
        <location evidence="1">Cytoplasm</location>
    </subcellularLocation>
</comment>
<dbReference type="GO" id="GO:0060090">
    <property type="term" value="F:molecular adaptor activity"/>
    <property type="evidence" value="ECO:0007669"/>
    <property type="project" value="InterPro"/>
</dbReference>
<dbReference type="GO" id="GO:0005634">
    <property type="term" value="C:nucleus"/>
    <property type="evidence" value="ECO:0007669"/>
    <property type="project" value="TreeGrafter"/>
</dbReference>
<dbReference type="PANTHER" id="PTHR23346:SF19">
    <property type="entry name" value="PROTEASOME ADAPTER AND SCAFFOLD PROTEIN ECM29"/>
    <property type="match status" value="1"/>
</dbReference>
<dbReference type="SUPFAM" id="SSF48371">
    <property type="entry name" value="ARM repeat"/>
    <property type="match status" value="2"/>
</dbReference>